<dbReference type="EMBL" id="MLYV02000838">
    <property type="protein sequence ID" value="PSR76575.1"/>
    <property type="molecule type" value="Genomic_DNA"/>
</dbReference>
<comment type="caution">
    <text evidence="2">The sequence shown here is derived from an EMBL/GenBank/DDBJ whole genome shotgun (WGS) entry which is preliminary data.</text>
</comment>
<feature type="domain" description="NmrA-like" evidence="1">
    <location>
        <begin position="6"/>
        <end position="49"/>
    </location>
</feature>
<dbReference type="InterPro" id="IPR036291">
    <property type="entry name" value="NAD(P)-bd_dom_sf"/>
</dbReference>
<accession>A0A2R6NTU4</accession>
<dbReference type="SUPFAM" id="SSF51735">
    <property type="entry name" value="NAD(P)-binding Rossmann-fold domains"/>
    <property type="match status" value="1"/>
</dbReference>
<dbReference type="OrthoDB" id="2735536at2759"/>
<dbReference type="Gene3D" id="3.40.50.720">
    <property type="entry name" value="NAD(P)-binding Rossmann-like Domain"/>
    <property type="match status" value="1"/>
</dbReference>
<evidence type="ECO:0000313" key="3">
    <source>
        <dbReference type="Proteomes" id="UP000186601"/>
    </source>
</evidence>
<keyword evidence="3" id="KW-1185">Reference proteome</keyword>
<sequence>MPATQTGKILVTGANGYIGLWVVDALLKQNYSVRSAVRSASKAAELQTLFGSYGTKHETAIVEDITSVGPVFTGDLGVQCTANRSPFSQELSTKASKA</sequence>
<name>A0A2R6NTU4_9APHY</name>
<dbReference type="InterPro" id="IPR008030">
    <property type="entry name" value="NmrA-like"/>
</dbReference>
<dbReference type="STRING" id="98765.A0A2R6NTU4"/>
<proteinExistence type="predicted"/>
<protein>
    <recommendedName>
        <fullName evidence="1">NmrA-like domain-containing protein</fullName>
    </recommendedName>
</protein>
<organism evidence="2 3">
    <name type="scientific">Hermanssonia centrifuga</name>
    <dbReference type="NCBI Taxonomy" id="98765"/>
    <lineage>
        <taxon>Eukaryota</taxon>
        <taxon>Fungi</taxon>
        <taxon>Dikarya</taxon>
        <taxon>Basidiomycota</taxon>
        <taxon>Agaricomycotina</taxon>
        <taxon>Agaricomycetes</taxon>
        <taxon>Polyporales</taxon>
        <taxon>Meruliaceae</taxon>
        <taxon>Hermanssonia</taxon>
    </lineage>
</organism>
<dbReference type="Proteomes" id="UP000186601">
    <property type="component" value="Unassembled WGS sequence"/>
</dbReference>
<dbReference type="Pfam" id="PF05368">
    <property type="entry name" value="NmrA"/>
    <property type="match status" value="1"/>
</dbReference>
<gene>
    <name evidence="2" type="ORF">PHLCEN_2v8333</name>
</gene>
<dbReference type="AlphaFoldDB" id="A0A2R6NTU4"/>
<evidence type="ECO:0000259" key="1">
    <source>
        <dbReference type="Pfam" id="PF05368"/>
    </source>
</evidence>
<reference evidence="2 3" key="1">
    <citation type="submission" date="2018-02" db="EMBL/GenBank/DDBJ databases">
        <title>Genome sequence of the basidiomycete white-rot fungus Phlebia centrifuga.</title>
        <authorList>
            <person name="Granchi Z."/>
            <person name="Peng M."/>
            <person name="de Vries R.P."/>
            <person name="Hilden K."/>
            <person name="Makela M.R."/>
            <person name="Grigoriev I."/>
            <person name="Riley R."/>
        </authorList>
    </citation>
    <scope>NUCLEOTIDE SEQUENCE [LARGE SCALE GENOMIC DNA]</scope>
    <source>
        <strain evidence="2 3">FBCC195</strain>
    </source>
</reference>
<evidence type="ECO:0000313" key="2">
    <source>
        <dbReference type="EMBL" id="PSR76575.1"/>
    </source>
</evidence>